<sequence>MERRKKIIKLAEDGDNRRGKSASVFGSFRGRRIELKSQFSCDISSKIMSHGTISQEKCPREKNTTTTVLSEHVYLLGSFHSLRCLAAYRCADERIGILAIGATRSPGCRTH</sequence>
<dbReference type="AlphaFoldDB" id="A0A5B7GP40"/>
<dbReference type="EMBL" id="VSRR010019059">
    <property type="protein sequence ID" value="MPC61881.1"/>
    <property type="molecule type" value="Genomic_DNA"/>
</dbReference>
<evidence type="ECO:0000313" key="1">
    <source>
        <dbReference type="EMBL" id="MPC61881.1"/>
    </source>
</evidence>
<accession>A0A5B7GP40</accession>
<reference evidence="1 2" key="1">
    <citation type="submission" date="2019-05" db="EMBL/GenBank/DDBJ databases">
        <title>Another draft genome of Portunus trituberculatus and its Hox gene families provides insights of decapod evolution.</title>
        <authorList>
            <person name="Jeong J.-H."/>
            <person name="Song I."/>
            <person name="Kim S."/>
            <person name="Choi T."/>
            <person name="Kim D."/>
            <person name="Ryu S."/>
            <person name="Kim W."/>
        </authorList>
    </citation>
    <scope>NUCLEOTIDE SEQUENCE [LARGE SCALE GENOMIC DNA]</scope>
    <source>
        <tissue evidence="1">Muscle</tissue>
    </source>
</reference>
<organism evidence="1 2">
    <name type="scientific">Portunus trituberculatus</name>
    <name type="common">Swimming crab</name>
    <name type="synonym">Neptunus trituberculatus</name>
    <dbReference type="NCBI Taxonomy" id="210409"/>
    <lineage>
        <taxon>Eukaryota</taxon>
        <taxon>Metazoa</taxon>
        <taxon>Ecdysozoa</taxon>
        <taxon>Arthropoda</taxon>
        <taxon>Crustacea</taxon>
        <taxon>Multicrustacea</taxon>
        <taxon>Malacostraca</taxon>
        <taxon>Eumalacostraca</taxon>
        <taxon>Eucarida</taxon>
        <taxon>Decapoda</taxon>
        <taxon>Pleocyemata</taxon>
        <taxon>Brachyura</taxon>
        <taxon>Eubrachyura</taxon>
        <taxon>Portunoidea</taxon>
        <taxon>Portunidae</taxon>
        <taxon>Portuninae</taxon>
        <taxon>Portunus</taxon>
    </lineage>
</organism>
<comment type="caution">
    <text evidence="1">The sequence shown here is derived from an EMBL/GenBank/DDBJ whole genome shotgun (WGS) entry which is preliminary data.</text>
</comment>
<protein>
    <submittedName>
        <fullName evidence="1">Uncharacterized protein</fullName>
    </submittedName>
</protein>
<evidence type="ECO:0000313" key="2">
    <source>
        <dbReference type="Proteomes" id="UP000324222"/>
    </source>
</evidence>
<gene>
    <name evidence="1" type="ORF">E2C01_055958</name>
</gene>
<proteinExistence type="predicted"/>
<dbReference type="Proteomes" id="UP000324222">
    <property type="component" value="Unassembled WGS sequence"/>
</dbReference>
<keyword evidence="2" id="KW-1185">Reference proteome</keyword>
<name>A0A5B7GP40_PORTR</name>